<accession>A0A5N5M2X9</accession>
<feature type="transmembrane region" description="Helical" evidence="2">
    <location>
        <begin position="100"/>
        <end position="121"/>
    </location>
</feature>
<keyword evidence="2" id="KW-0472">Membrane</keyword>
<feature type="region of interest" description="Disordered" evidence="1">
    <location>
        <begin position="225"/>
        <end position="275"/>
    </location>
</feature>
<evidence type="ECO:0000256" key="1">
    <source>
        <dbReference type="SAM" id="MobiDB-lite"/>
    </source>
</evidence>
<name>A0A5N5M2X9_9ROSI</name>
<feature type="transmembrane region" description="Helical" evidence="2">
    <location>
        <begin position="199"/>
        <end position="217"/>
    </location>
</feature>
<proteinExistence type="predicted"/>
<keyword evidence="2" id="KW-0812">Transmembrane</keyword>
<dbReference type="EMBL" id="VDCV01000007">
    <property type="protein sequence ID" value="KAB5548583.1"/>
    <property type="molecule type" value="Genomic_DNA"/>
</dbReference>
<evidence type="ECO:0000256" key="2">
    <source>
        <dbReference type="SAM" id="Phobius"/>
    </source>
</evidence>
<gene>
    <name evidence="3" type="ORF">DKX38_011989</name>
</gene>
<dbReference type="Proteomes" id="UP000326939">
    <property type="component" value="Chromosome 7"/>
</dbReference>
<feature type="transmembrane region" description="Helical" evidence="2">
    <location>
        <begin position="160"/>
        <end position="179"/>
    </location>
</feature>
<feature type="transmembrane region" description="Helical" evidence="2">
    <location>
        <begin position="379"/>
        <end position="401"/>
    </location>
</feature>
<comment type="caution">
    <text evidence="3">The sequence shown here is derived from an EMBL/GenBank/DDBJ whole genome shotgun (WGS) entry which is preliminary data.</text>
</comment>
<reference evidence="4" key="1">
    <citation type="journal article" date="2019" name="Gigascience">
        <title>De novo genome assembly of the endangered Acer yangbiense, a plant species with extremely small populations endemic to Yunnan Province, China.</title>
        <authorList>
            <person name="Yang J."/>
            <person name="Wariss H.M."/>
            <person name="Tao L."/>
            <person name="Zhang R."/>
            <person name="Yun Q."/>
            <person name="Hollingsworth P."/>
            <person name="Dao Z."/>
            <person name="Luo G."/>
            <person name="Guo H."/>
            <person name="Ma Y."/>
            <person name="Sun W."/>
        </authorList>
    </citation>
    <scope>NUCLEOTIDE SEQUENCE [LARGE SCALE GENOMIC DNA]</scope>
    <source>
        <strain evidence="4">cv. br00</strain>
    </source>
</reference>
<keyword evidence="4" id="KW-1185">Reference proteome</keyword>
<feature type="transmembrane region" description="Helical" evidence="2">
    <location>
        <begin position="322"/>
        <end position="343"/>
    </location>
</feature>
<organism evidence="3 4">
    <name type="scientific">Salix brachista</name>
    <dbReference type="NCBI Taxonomy" id="2182728"/>
    <lineage>
        <taxon>Eukaryota</taxon>
        <taxon>Viridiplantae</taxon>
        <taxon>Streptophyta</taxon>
        <taxon>Embryophyta</taxon>
        <taxon>Tracheophyta</taxon>
        <taxon>Spermatophyta</taxon>
        <taxon>Magnoliopsida</taxon>
        <taxon>eudicotyledons</taxon>
        <taxon>Gunneridae</taxon>
        <taxon>Pentapetalae</taxon>
        <taxon>rosids</taxon>
        <taxon>fabids</taxon>
        <taxon>Malpighiales</taxon>
        <taxon>Salicaceae</taxon>
        <taxon>Saliceae</taxon>
        <taxon>Salix</taxon>
    </lineage>
</organism>
<protein>
    <submittedName>
        <fullName evidence="3">Uncharacterized protein</fullName>
    </submittedName>
</protein>
<feature type="compositionally biased region" description="Low complexity" evidence="1">
    <location>
        <begin position="245"/>
        <end position="264"/>
    </location>
</feature>
<dbReference type="PANTHER" id="PTHR34741:SF1">
    <property type="entry name" value="PGG DOMAIN-CONTAINING PROTEIN"/>
    <property type="match status" value="1"/>
</dbReference>
<feature type="transmembrane region" description="Helical" evidence="2">
    <location>
        <begin position="290"/>
        <end position="310"/>
    </location>
</feature>
<dbReference type="AlphaFoldDB" id="A0A5N5M2X9"/>
<dbReference type="PANTHER" id="PTHR34741">
    <property type="entry name" value="IMAP FAMILY MEMBER 1, PUTATIVE-RELATED"/>
    <property type="match status" value="1"/>
</dbReference>
<feature type="transmembrane region" description="Helical" evidence="2">
    <location>
        <begin position="133"/>
        <end position="153"/>
    </location>
</feature>
<feature type="region of interest" description="Disordered" evidence="1">
    <location>
        <begin position="1"/>
        <end position="55"/>
    </location>
</feature>
<evidence type="ECO:0000313" key="4">
    <source>
        <dbReference type="Proteomes" id="UP000326939"/>
    </source>
</evidence>
<sequence>MPAPSPHIGDLESVPSSQPQPSPSNTTSESQAPPSPQSPSGVRDPLPHTINESQRNNILDAKLDLEKELKKTLLGLCFGAALQFATPSKQVVESEINNSISLLSLGTAAIFASLFTSHFIGEKMPNASRMLDKVAFFLAATTFFFAIATPCPLSIKCAIWALYIISLMAIATCNFPLVFWRQVIFLAGEQFLFSHSPPLSTMAVTADILFVFVFFLLMHRQDHERNQDQDPGLPAPSPHIDDLESGPSSQPQPSPSNTSSESQAPPSPQSPSGVRELLPHTINESRRNNILDATPGLNTLLSLFVVAFQIRSQYKQVAESEINNSISLLALGIATIFGCLLTSHFIREKMPNASLVLEKVAFFLAATTFFFAIATPCPLGIKCAIWAVYIISLIVIAICNFL</sequence>
<feature type="transmembrane region" description="Helical" evidence="2">
    <location>
        <begin position="355"/>
        <end position="373"/>
    </location>
</feature>
<keyword evidence="2" id="KW-1133">Transmembrane helix</keyword>
<feature type="compositionally biased region" description="Low complexity" evidence="1">
    <location>
        <begin position="12"/>
        <end position="32"/>
    </location>
</feature>
<evidence type="ECO:0000313" key="3">
    <source>
        <dbReference type="EMBL" id="KAB5548583.1"/>
    </source>
</evidence>